<keyword evidence="2" id="KW-0001">2Fe-2S</keyword>
<comment type="cofactor">
    <cofactor evidence="1">
        <name>Fe cation</name>
        <dbReference type="ChEBI" id="CHEBI:24875"/>
    </cofactor>
</comment>
<evidence type="ECO:0000256" key="1">
    <source>
        <dbReference type="ARBA" id="ARBA00001962"/>
    </source>
</evidence>
<keyword evidence="6" id="KW-0411">Iron-sulfur</keyword>
<name>A0ABX6R850_PSEMX</name>
<keyword evidence="8" id="KW-0223">Dioxygenase</keyword>
<evidence type="ECO:0000259" key="7">
    <source>
        <dbReference type="PROSITE" id="PS51296"/>
    </source>
</evidence>
<keyword evidence="3" id="KW-0479">Metal-binding</keyword>
<dbReference type="CDD" id="cd03469">
    <property type="entry name" value="Rieske_RO_Alpha_N"/>
    <property type="match status" value="1"/>
</dbReference>
<dbReference type="SUPFAM" id="SSF55961">
    <property type="entry name" value="Bet v1-like"/>
    <property type="match status" value="1"/>
</dbReference>
<dbReference type="GO" id="GO:0051213">
    <property type="term" value="F:dioxygenase activity"/>
    <property type="evidence" value="ECO:0007669"/>
    <property type="project" value="UniProtKB-KW"/>
</dbReference>
<dbReference type="InterPro" id="IPR017941">
    <property type="entry name" value="Rieske_2Fe-2S"/>
</dbReference>
<organism evidence="8 9">
    <name type="scientific">Pseudoxanthomonas mexicana</name>
    <dbReference type="NCBI Taxonomy" id="128785"/>
    <lineage>
        <taxon>Bacteria</taxon>
        <taxon>Pseudomonadati</taxon>
        <taxon>Pseudomonadota</taxon>
        <taxon>Gammaproteobacteria</taxon>
        <taxon>Lysobacterales</taxon>
        <taxon>Lysobacteraceae</taxon>
        <taxon>Pseudoxanthomonas</taxon>
    </lineage>
</organism>
<evidence type="ECO:0000256" key="4">
    <source>
        <dbReference type="ARBA" id="ARBA00023002"/>
    </source>
</evidence>
<dbReference type="PRINTS" id="PR00090">
    <property type="entry name" value="RNGDIOXGNASE"/>
</dbReference>
<keyword evidence="9" id="KW-1185">Reference proteome</keyword>
<sequence>MSRPADPLPLERARALPARYYAGEATLALEQEAVFRRSWQLVAHAGQLAEPGDHIVEHVAGVPVLVVRGQDGVLRAFPNVCRHRAGPLALCNGKGARALHCKYHGWTYTLEGQLRSAPEMQGAADFDVNDIRLPPLRVHAWQGLVFVAVDEDVPSFDAVYGGIAERIAPIDLAAMRFHRRDSYDIGCNWKVYVDNFLEGYHLPHVHPGLSKVLDYRAYDTELFPWHSLQHSPLRNSGDIYGDGDAFYYFVYPNVMLNIMPGRLQTNRILPLGADRCRVEFDYYYAQDDAALARIANDQAFSDEVQDEDIRICESVQQGLASGLYDAGRLCPKRESGVWHFHNLLRAAYGDA</sequence>
<evidence type="ECO:0000256" key="2">
    <source>
        <dbReference type="ARBA" id="ARBA00022714"/>
    </source>
</evidence>
<dbReference type="Gene3D" id="2.102.10.10">
    <property type="entry name" value="Rieske [2Fe-2S] iron-sulphur domain"/>
    <property type="match status" value="1"/>
</dbReference>
<dbReference type="PANTHER" id="PTHR43756:SF5">
    <property type="entry name" value="CHOLINE MONOOXYGENASE, CHLOROPLASTIC"/>
    <property type="match status" value="1"/>
</dbReference>
<dbReference type="Pfam" id="PF00848">
    <property type="entry name" value="Ring_hydroxyl_A"/>
    <property type="match status" value="1"/>
</dbReference>
<dbReference type="SUPFAM" id="SSF50022">
    <property type="entry name" value="ISP domain"/>
    <property type="match status" value="1"/>
</dbReference>
<dbReference type="EMBL" id="CP060028">
    <property type="protein sequence ID" value="QND78966.1"/>
    <property type="molecule type" value="Genomic_DNA"/>
</dbReference>
<accession>A0ABX6R850</accession>
<keyword evidence="5" id="KW-0408">Iron</keyword>
<keyword evidence="4" id="KW-0560">Oxidoreductase</keyword>
<dbReference type="InterPro" id="IPR015879">
    <property type="entry name" value="Ring_hydroxy_dOase_asu_C_dom"/>
</dbReference>
<dbReference type="Pfam" id="PF00355">
    <property type="entry name" value="Rieske"/>
    <property type="match status" value="1"/>
</dbReference>
<dbReference type="RefSeq" id="WP_185894367.1">
    <property type="nucleotide sequence ID" value="NZ_CP060028.1"/>
</dbReference>
<evidence type="ECO:0000313" key="8">
    <source>
        <dbReference type="EMBL" id="QND78966.1"/>
    </source>
</evidence>
<evidence type="ECO:0000256" key="6">
    <source>
        <dbReference type="ARBA" id="ARBA00023014"/>
    </source>
</evidence>
<protein>
    <submittedName>
        <fullName evidence="8">Aromatic ring-hydroxylating dioxygenase subunit alpha</fullName>
    </submittedName>
</protein>
<gene>
    <name evidence="8" type="ORF">H4W19_11305</name>
</gene>
<evidence type="ECO:0000313" key="9">
    <source>
        <dbReference type="Proteomes" id="UP000515506"/>
    </source>
</evidence>
<reference evidence="8 9" key="1">
    <citation type="submission" date="2020-08" db="EMBL/GenBank/DDBJ databases">
        <title>Streptomycin resistant and MDR strain, P. mexicana.</title>
        <authorList>
            <person name="Ganesh-kumar S."/>
            <person name="Zhe T."/>
            <person name="Yu Z."/>
            <person name="Min Y."/>
        </authorList>
    </citation>
    <scope>NUCLEOTIDE SEQUENCE [LARGE SCALE GENOMIC DNA]</scope>
    <source>
        <strain evidence="8 9">GTZY</strain>
    </source>
</reference>
<evidence type="ECO:0000256" key="3">
    <source>
        <dbReference type="ARBA" id="ARBA00022723"/>
    </source>
</evidence>
<feature type="domain" description="Rieske" evidence="7">
    <location>
        <begin position="39"/>
        <end position="147"/>
    </location>
</feature>
<dbReference type="PROSITE" id="PS51296">
    <property type="entry name" value="RIESKE"/>
    <property type="match status" value="1"/>
</dbReference>
<evidence type="ECO:0000256" key="5">
    <source>
        <dbReference type="ARBA" id="ARBA00023004"/>
    </source>
</evidence>
<dbReference type="Proteomes" id="UP000515506">
    <property type="component" value="Chromosome"/>
</dbReference>
<proteinExistence type="predicted"/>
<dbReference type="InterPro" id="IPR036922">
    <property type="entry name" value="Rieske_2Fe-2S_sf"/>
</dbReference>
<dbReference type="Gene3D" id="3.90.380.10">
    <property type="entry name" value="Naphthalene 1,2-dioxygenase Alpha Subunit, Chain A, domain 1"/>
    <property type="match status" value="2"/>
</dbReference>
<dbReference type="InterPro" id="IPR001663">
    <property type="entry name" value="Rng_hydr_dOase-A"/>
</dbReference>
<dbReference type="PANTHER" id="PTHR43756">
    <property type="entry name" value="CHOLINE MONOOXYGENASE, CHLOROPLASTIC"/>
    <property type="match status" value="1"/>
</dbReference>